<comment type="similarity">
    <text evidence="2">Belongs to the HPPK family.</text>
</comment>
<evidence type="ECO:0000313" key="14">
    <source>
        <dbReference type="EMBL" id="STX29122.1"/>
    </source>
</evidence>
<dbReference type="EC" id="2.7.6.3" evidence="3"/>
<evidence type="ECO:0000313" key="15">
    <source>
        <dbReference type="Proteomes" id="UP000254968"/>
    </source>
</evidence>
<dbReference type="CDD" id="cd00483">
    <property type="entry name" value="HPPK"/>
    <property type="match status" value="1"/>
</dbReference>
<evidence type="ECO:0000256" key="9">
    <source>
        <dbReference type="ARBA" id="ARBA00022909"/>
    </source>
</evidence>
<dbReference type="EMBL" id="UGNV01000001">
    <property type="protein sequence ID" value="STX29122.1"/>
    <property type="molecule type" value="Genomic_DNA"/>
</dbReference>
<dbReference type="GO" id="GO:0005524">
    <property type="term" value="F:ATP binding"/>
    <property type="evidence" value="ECO:0007669"/>
    <property type="project" value="UniProtKB-KW"/>
</dbReference>
<dbReference type="PANTHER" id="PTHR43071:SF1">
    <property type="entry name" value="2-AMINO-4-HYDROXY-6-HYDROXYMETHYLDIHYDROPTERIDINE PYROPHOSPHOKINASE"/>
    <property type="match status" value="1"/>
</dbReference>
<dbReference type="Proteomes" id="UP000254968">
    <property type="component" value="Unassembled WGS sequence"/>
</dbReference>
<proteinExistence type="inferred from homology"/>
<dbReference type="NCBIfam" id="TIGR01498">
    <property type="entry name" value="folK"/>
    <property type="match status" value="1"/>
</dbReference>
<dbReference type="Pfam" id="PF01288">
    <property type="entry name" value="HPPK"/>
    <property type="match status" value="1"/>
</dbReference>
<dbReference type="AlphaFoldDB" id="A0A378I2E2"/>
<protein>
    <recommendedName>
        <fullName evidence="4">2-amino-4-hydroxy-6-hydroxymethyldihydropteridine pyrophosphokinase</fullName>
        <ecNumber evidence="3">2.7.6.3</ecNumber>
    </recommendedName>
    <alternativeName>
        <fullName evidence="11">6-hydroxymethyl-7,8-dihydropterin pyrophosphokinase</fullName>
    </alternativeName>
    <alternativeName>
        <fullName evidence="12">7,8-dihydro-6-hydroxymethylpterin-pyrophosphokinase</fullName>
    </alternativeName>
</protein>
<comment type="function">
    <text evidence="10">Catalyzes the transfer of pyrophosphate from adenosine triphosphate (ATP) to 6-hydroxymethyl-7,8-dihydropterin, an enzymatic step in folate biosynthesis pathway.</text>
</comment>
<keyword evidence="15" id="KW-1185">Reference proteome</keyword>
<evidence type="ECO:0000256" key="11">
    <source>
        <dbReference type="ARBA" id="ARBA00029766"/>
    </source>
</evidence>
<dbReference type="OrthoDB" id="9808041at2"/>
<dbReference type="GO" id="GO:0046654">
    <property type="term" value="P:tetrahydrofolate biosynthetic process"/>
    <property type="evidence" value="ECO:0007669"/>
    <property type="project" value="UniProtKB-UniPathway"/>
</dbReference>
<keyword evidence="9" id="KW-0289">Folate biosynthesis</keyword>
<evidence type="ECO:0000256" key="10">
    <source>
        <dbReference type="ARBA" id="ARBA00029409"/>
    </source>
</evidence>
<comment type="pathway">
    <text evidence="1">Cofactor biosynthesis; tetrahydrofolate biosynthesis; 2-amino-4-hydroxy-6-hydroxymethyl-7,8-dihydropteridine diphosphate from 7,8-dihydroneopterin triphosphate: step 4/4.</text>
</comment>
<dbReference type="RefSeq" id="WP_115302820.1">
    <property type="nucleotide sequence ID" value="NZ_CAAAHO010000004.1"/>
</dbReference>
<gene>
    <name evidence="14" type="primary">folK</name>
    <name evidence="14" type="ORF">NCTC13315_01657</name>
</gene>
<organism evidence="14 15">
    <name type="scientific">Legionella beliardensis</name>
    <dbReference type="NCBI Taxonomy" id="91822"/>
    <lineage>
        <taxon>Bacteria</taxon>
        <taxon>Pseudomonadati</taxon>
        <taxon>Pseudomonadota</taxon>
        <taxon>Gammaproteobacteria</taxon>
        <taxon>Legionellales</taxon>
        <taxon>Legionellaceae</taxon>
        <taxon>Legionella</taxon>
    </lineage>
</organism>
<keyword evidence="8" id="KW-0067">ATP-binding</keyword>
<evidence type="ECO:0000256" key="5">
    <source>
        <dbReference type="ARBA" id="ARBA00022679"/>
    </source>
</evidence>
<evidence type="ECO:0000256" key="7">
    <source>
        <dbReference type="ARBA" id="ARBA00022777"/>
    </source>
</evidence>
<dbReference type="PANTHER" id="PTHR43071">
    <property type="entry name" value="2-AMINO-4-HYDROXY-6-HYDROXYMETHYLDIHYDROPTERIDINE PYROPHOSPHOKINASE"/>
    <property type="match status" value="1"/>
</dbReference>
<dbReference type="UniPathway" id="UPA00077">
    <property type="reaction ID" value="UER00155"/>
</dbReference>
<dbReference type="GO" id="GO:0003848">
    <property type="term" value="F:2-amino-4-hydroxy-6-hydroxymethyldihydropteridine diphosphokinase activity"/>
    <property type="evidence" value="ECO:0007669"/>
    <property type="project" value="UniProtKB-EC"/>
</dbReference>
<evidence type="ECO:0000256" key="1">
    <source>
        <dbReference type="ARBA" id="ARBA00005051"/>
    </source>
</evidence>
<evidence type="ECO:0000256" key="12">
    <source>
        <dbReference type="ARBA" id="ARBA00033413"/>
    </source>
</evidence>
<keyword evidence="7 14" id="KW-0418">Kinase</keyword>
<dbReference type="InterPro" id="IPR000550">
    <property type="entry name" value="Hppk"/>
</dbReference>
<sequence length="147" mass="16854">MILCYLALGSNLNSPQRQLQLAIKQLQSLPHTHVKKIATFYKNQAVGRKSQPSFYNTVVEISTTLPPEKLLAKCQEIERKQGRIRRVRWSARTIDIDILLYDNQVIKRPYLVIPHPQLLNRDFVLIPLIEIAPAIRLPNGQPIGLKV</sequence>
<dbReference type="GO" id="GO:0046656">
    <property type="term" value="P:folic acid biosynthetic process"/>
    <property type="evidence" value="ECO:0007669"/>
    <property type="project" value="UniProtKB-KW"/>
</dbReference>
<evidence type="ECO:0000256" key="2">
    <source>
        <dbReference type="ARBA" id="ARBA00005810"/>
    </source>
</evidence>
<keyword evidence="6" id="KW-0547">Nucleotide-binding</keyword>
<accession>A0A378I2E2</accession>
<dbReference type="SUPFAM" id="SSF55083">
    <property type="entry name" value="6-hydroxymethyl-7,8-dihydropterin pyrophosphokinase, HPPK"/>
    <property type="match status" value="1"/>
</dbReference>
<evidence type="ECO:0000259" key="13">
    <source>
        <dbReference type="Pfam" id="PF01288"/>
    </source>
</evidence>
<name>A0A378I2E2_9GAMM</name>
<dbReference type="InterPro" id="IPR035907">
    <property type="entry name" value="Hppk_sf"/>
</dbReference>
<dbReference type="GO" id="GO:0016301">
    <property type="term" value="F:kinase activity"/>
    <property type="evidence" value="ECO:0007669"/>
    <property type="project" value="UniProtKB-KW"/>
</dbReference>
<evidence type="ECO:0000256" key="8">
    <source>
        <dbReference type="ARBA" id="ARBA00022840"/>
    </source>
</evidence>
<feature type="domain" description="7,8-dihydro-6-hydroxymethylpterin-pyrophosphokinase" evidence="13">
    <location>
        <begin position="5"/>
        <end position="133"/>
    </location>
</feature>
<dbReference type="Gene3D" id="3.30.70.560">
    <property type="entry name" value="7,8-Dihydro-6-hydroxymethylpterin-pyrophosphokinase HPPK"/>
    <property type="match status" value="1"/>
</dbReference>
<keyword evidence="5 14" id="KW-0808">Transferase</keyword>
<evidence type="ECO:0000256" key="3">
    <source>
        <dbReference type="ARBA" id="ARBA00013253"/>
    </source>
</evidence>
<reference evidence="14 15" key="1">
    <citation type="submission" date="2018-06" db="EMBL/GenBank/DDBJ databases">
        <authorList>
            <consortium name="Pathogen Informatics"/>
            <person name="Doyle S."/>
        </authorList>
    </citation>
    <scope>NUCLEOTIDE SEQUENCE [LARGE SCALE GENOMIC DNA]</scope>
    <source>
        <strain evidence="14 15">NCTC13315</strain>
    </source>
</reference>
<evidence type="ECO:0000256" key="6">
    <source>
        <dbReference type="ARBA" id="ARBA00022741"/>
    </source>
</evidence>
<evidence type="ECO:0000256" key="4">
    <source>
        <dbReference type="ARBA" id="ARBA00016218"/>
    </source>
</evidence>